<sequence>MKAADIVGPRLAEVLPATDKHWIRTPHLLRLNLLLLVPLLSSAVAGYDGSLMNGLQSLSAWRTSFDNPHGAVLGSINAAQSIGSILALPFTSTLTDTHGRKRVLVAGLVGVVIATAIQASARSLAQFIVARLLVGAANMFVVQPAPLLIAELAFPTHRARYTAVVWCVYYLGAIVASWATYGAAGLGGPWAWRLPTLLQAAFPCLQLAFVKWVPESPRWLVAQERTDEAARLLAQHHAGGDAGSALVVFEVDEIVRTIRQEQAARATRWSTLITSPGNRRRLFIALCLGVFGQWNGIGVVSYYLTLVLDSIGITASSDQTLINGLLQVFNFAAALSAAFLVDRLGRRFLFLWSGIGMLASYVVWTACSAVNNTTGDKAAGVVVVVCLFAFYFHYDIAYTPLLLSYPTELFPYSLRSKGITCELLCAYSSLVLAAFVNPIGMDNIGWHYYIVFCCLLVLFLAVTYLTFPETKGHSLEEIAELFDGPSALRDKEKAVIGKANYKSKGSADVCAEHVEVVA</sequence>
<dbReference type="PANTHER" id="PTHR48022:SF3">
    <property type="entry name" value="HEXOSE TRANSPORTER PROTEIN (AFU_ORTHOLOGUE AFUA_8G04480)-RELATED"/>
    <property type="match status" value="1"/>
</dbReference>
<dbReference type="AlphaFoldDB" id="A0A6A6B1C3"/>
<evidence type="ECO:0000256" key="5">
    <source>
        <dbReference type="ARBA" id="ARBA00022989"/>
    </source>
</evidence>
<dbReference type="PROSITE" id="PS00216">
    <property type="entry name" value="SUGAR_TRANSPORT_1"/>
    <property type="match status" value="1"/>
</dbReference>
<organism evidence="10 11">
    <name type="scientific">Aplosporella prunicola CBS 121167</name>
    <dbReference type="NCBI Taxonomy" id="1176127"/>
    <lineage>
        <taxon>Eukaryota</taxon>
        <taxon>Fungi</taxon>
        <taxon>Dikarya</taxon>
        <taxon>Ascomycota</taxon>
        <taxon>Pezizomycotina</taxon>
        <taxon>Dothideomycetes</taxon>
        <taxon>Dothideomycetes incertae sedis</taxon>
        <taxon>Botryosphaeriales</taxon>
        <taxon>Aplosporellaceae</taxon>
        <taxon>Aplosporella</taxon>
    </lineage>
</organism>
<evidence type="ECO:0000313" key="10">
    <source>
        <dbReference type="EMBL" id="KAF2137969.1"/>
    </source>
</evidence>
<dbReference type="InterPro" id="IPR050360">
    <property type="entry name" value="MFS_Sugar_Transporters"/>
</dbReference>
<dbReference type="PROSITE" id="PS50850">
    <property type="entry name" value="MFS"/>
    <property type="match status" value="1"/>
</dbReference>
<dbReference type="InterPro" id="IPR036259">
    <property type="entry name" value="MFS_trans_sf"/>
</dbReference>
<feature type="transmembrane region" description="Helical" evidence="8">
    <location>
        <begin position="348"/>
        <end position="366"/>
    </location>
</feature>
<reference evidence="10" key="1">
    <citation type="journal article" date="2020" name="Stud. Mycol.">
        <title>101 Dothideomycetes genomes: a test case for predicting lifestyles and emergence of pathogens.</title>
        <authorList>
            <person name="Haridas S."/>
            <person name="Albert R."/>
            <person name="Binder M."/>
            <person name="Bloem J."/>
            <person name="Labutti K."/>
            <person name="Salamov A."/>
            <person name="Andreopoulos B."/>
            <person name="Baker S."/>
            <person name="Barry K."/>
            <person name="Bills G."/>
            <person name="Bluhm B."/>
            <person name="Cannon C."/>
            <person name="Castanera R."/>
            <person name="Culley D."/>
            <person name="Daum C."/>
            <person name="Ezra D."/>
            <person name="Gonzalez J."/>
            <person name="Henrissat B."/>
            <person name="Kuo A."/>
            <person name="Liang C."/>
            <person name="Lipzen A."/>
            <person name="Lutzoni F."/>
            <person name="Magnuson J."/>
            <person name="Mondo S."/>
            <person name="Nolan M."/>
            <person name="Ohm R."/>
            <person name="Pangilinan J."/>
            <person name="Park H.-J."/>
            <person name="Ramirez L."/>
            <person name="Alfaro M."/>
            <person name="Sun H."/>
            <person name="Tritt A."/>
            <person name="Yoshinaga Y."/>
            <person name="Zwiers L.-H."/>
            <person name="Turgeon B."/>
            <person name="Goodwin S."/>
            <person name="Spatafora J."/>
            <person name="Crous P."/>
            <person name="Grigoriev I."/>
        </authorList>
    </citation>
    <scope>NUCLEOTIDE SEQUENCE</scope>
    <source>
        <strain evidence="10">CBS 121167</strain>
    </source>
</reference>
<evidence type="ECO:0000256" key="8">
    <source>
        <dbReference type="SAM" id="Phobius"/>
    </source>
</evidence>
<evidence type="ECO:0000256" key="4">
    <source>
        <dbReference type="ARBA" id="ARBA00022692"/>
    </source>
</evidence>
<dbReference type="NCBIfam" id="TIGR00879">
    <property type="entry name" value="SP"/>
    <property type="match status" value="1"/>
</dbReference>
<feature type="domain" description="Major facilitator superfamily (MFS) profile" evidence="9">
    <location>
        <begin position="34"/>
        <end position="471"/>
    </location>
</feature>
<feature type="transmembrane region" description="Helical" evidence="8">
    <location>
        <begin position="71"/>
        <end position="91"/>
    </location>
</feature>
<dbReference type="Gene3D" id="1.20.1250.20">
    <property type="entry name" value="MFS general substrate transporter like domains"/>
    <property type="match status" value="1"/>
</dbReference>
<feature type="transmembrane region" description="Helical" evidence="8">
    <location>
        <begin position="378"/>
        <end position="398"/>
    </location>
</feature>
<dbReference type="InterPro" id="IPR020846">
    <property type="entry name" value="MFS_dom"/>
</dbReference>
<feature type="transmembrane region" description="Helical" evidence="8">
    <location>
        <begin position="161"/>
        <end position="184"/>
    </location>
</feature>
<comment type="similarity">
    <text evidence="2 7">Belongs to the major facilitator superfamily. Sugar transporter (TC 2.A.1.1) family.</text>
</comment>
<evidence type="ECO:0000256" key="7">
    <source>
        <dbReference type="RuleBase" id="RU003346"/>
    </source>
</evidence>
<dbReference type="SUPFAM" id="SSF103473">
    <property type="entry name" value="MFS general substrate transporter"/>
    <property type="match status" value="1"/>
</dbReference>
<evidence type="ECO:0000256" key="3">
    <source>
        <dbReference type="ARBA" id="ARBA00022448"/>
    </source>
</evidence>
<dbReference type="GO" id="GO:0016020">
    <property type="term" value="C:membrane"/>
    <property type="evidence" value="ECO:0007669"/>
    <property type="project" value="UniProtKB-SubCell"/>
</dbReference>
<keyword evidence="6 8" id="KW-0472">Membrane</keyword>
<dbReference type="GO" id="GO:0005351">
    <property type="term" value="F:carbohydrate:proton symporter activity"/>
    <property type="evidence" value="ECO:0007669"/>
    <property type="project" value="TreeGrafter"/>
</dbReference>
<keyword evidence="11" id="KW-1185">Reference proteome</keyword>
<accession>A0A6A6B1C3</accession>
<dbReference type="OrthoDB" id="6133115at2759"/>
<keyword evidence="3 7" id="KW-0813">Transport</keyword>
<evidence type="ECO:0000256" key="6">
    <source>
        <dbReference type="ARBA" id="ARBA00023136"/>
    </source>
</evidence>
<evidence type="ECO:0000256" key="2">
    <source>
        <dbReference type="ARBA" id="ARBA00010992"/>
    </source>
</evidence>
<dbReference type="Proteomes" id="UP000799438">
    <property type="component" value="Unassembled WGS sequence"/>
</dbReference>
<dbReference type="Pfam" id="PF00083">
    <property type="entry name" value="Sugar_tr"/>
    <property type="match status" value="1"/>
</dbReference>
<dbReference type="EMBL" id="ML995498">
    <property type="protein sequence ID" value="KAF2137969.1"/>
    <property type="molecule type" value="Genomic_DNA"/>
</dbReference>
<dbReference type="RefSeq" id="XP_033393682.1">
    <property type="nucleotide sequence ID" value="XM_033545817.1"/>
</dbReference>
<evidence type="ECO:0000259" key="9">
    <source>
        <dbReference type="PROSITE" id="PS50850"/>
    </source>
</evidence>
<feature type="transmembrane region" description="Helical" evidence="8">
    <location>
        <begin position="419"/>
        <end position="440"/>
    </location>
</feature>
<proteinExistence type="inferred from homology"/>
<evidence type="ECO:0000313" key="11">
    <source>
        <dbReference type="Proteomes" id="UP000799438"/>
    </source>
</evidence>
<feature type="transmembrane region" description="Helical" evidence="8">
    <location>
        <begin position="324"/>
        <end position="341"/>
    </location>
</feature>
<feature type="transmembrane region" description="Helical" evidence="8">
    <location>
        <begin position="282"/>
        <end position="304"/>
    </location>
</feature>
<feature type="transmembrane region" description="Helical" evidence="8">
    <location>
        <begin position="446"/>
        <end position="467"/>
    </location>
</feature>
<comment type="subcellular location">
    <subcellularLocation>
        <location evidence="1">Membrane</location>
        <topology evidence="1">Multi-pass membrane protein</topology>
    </subcellularLocation>
</comment>
<keyword evidence="4 8" id="KW-0812">Transmembrane</keyword>
<feature type="transmembrane region" description="Helical" evidence="8">
    <location>
        <begin position="190"/>
        <end position="210"/>
    </location>
</feature>
<feature type="transmembrane region" description="Helical" evidence="8">
    <location>
        <begin position="28"/>
        <end position="47"/>
    </location>
</feature>
<dbReference type="PANTHER" id="PTHR48022">
    <property type="entry name" value="PLASTIDIC GLUCOSE TRANSPORTER 4"/>
    <property type="match status" value="1"/>
</dbReference>
<dbReference type="GeneID" id="54303323"/>
<dbReference type="FunFam" id="1.20.1250.20:FF:000117">
    <property type="entry name" value="MFS hexose transporter"/>
    <property type="match status" value="1"/>
</dbReference>
<feature type="transmembrane region" description="Helical" evidence="8">
    <location>
        <begin position="127"/>
        <end position="149"/>
    </location>
</feature>
<gene>
    <name evidence="10" type="ORF">K452DRAFT_353233</name>
</gene>
<dbReference type="InterPro" id="IPR005828">
    <property type="entry name" value="MFS_sugar_transport-like"/>
</dbReference>
<dbReference type="InterPro" id="IPR003663">
    <property type="entry name" value="Sugar/inositol_transpt"/>
</dbReference>
<evidence type="ECO:0000256" key="1">
    <source>
        <dbReference type="ARBA" id="ARBA00004141"/>
    </source>
</evidence>
<protein>
    <recommendedName>
        <fullName evidence="9">Major facilitator superfamily (MFS) profile domain-containing protein</fullName>
    </recommendedName>
</protein>
<name>A0A6A6B1C3_9PEZI</name>
<dbReference type="InterPro" id="IPR005829">
    <property type="entry name" value="Sugar_transporter_CS"/>
</dbReference>
<feature type="transmembrane region" description="Helical" evidence="8">
    <location>
        <begin position="103"/>
        <end position="121"/>
    </location>
</feature>
<keyword evidence="5 8" id="KW-1133">Transmembrane helix</keyword>